<dbReference type="Proteomes" id="UP000324222">
    <property type="component" value="Unassembled WGS sequence"/>
</dbReference>
<evidence type="ECO:0000313" key="2">
    <source>
        <dbReference type="Proteomes" id="UP000324222"/>
    </source>
</evidence>
<dbReference type="EMBL" id="VSRR010144719">
    <property type="protein sequence ID" value="MPD05161.1"/>
    <property type="molecule type" value="Genomic_DNA"/>
</dbReference>
<comment type="caution">
    <text evidence="1">The sequence shown here is derived from an EMBL/GenBank/DDBJ whole genome shotgun (WGS) entry which is preliminary data.</text>
</comment>
<name>A0A5B7K837_PORTR</name>
<reference evidence="1 2" key="1">
    <citation type="submission" date="2019-05" db="EMBL/GenBank/DDBJ databases">
        <title>Another draft genome of Portunus trituberculatus and its Hox gene families provides insights of decapod evolution.</title>
        <authorList>
            <person name="Jeong J.-H."/>
            <person name="Song I."/>
            <person name="Kim S."/>
            <person name="Choi T."/>
            <person name="Kim D."/>
            <person name="Ryu S."/>
            <person name="Kim W."/>
        </authorList>
    </citation>
    <scope>NUCLEOTIDE SEQUENCE [LARGE SCALE GENOMIC DNA]</scope>
    <source>
        <tissue evidence="1">Muscle</tissue>
    </source>
</reference>
<sequence length="62" mass="6461">MVSNTRCLSVCDITPGTQRVKAKGRLPQVPSLLLREAPFSAGCAAGKLGGLTGEAKGKTMRM</sequence>
<evidence type="ECO:0000313" key="1">
    <source>
        <dbReference type="EMBL" id="MPD05161.1"/>
    </source>
</evidence>
<dbReference type="AlphaFoldDB" id="A0A5B7K837"/>
<organism evidence="1 2">
    <name type="scientific">Portunus trituberculatus</name>
    <name type="common">Swimming crab</name>
    <name type="synonym">Neptunus trituberculatus</name>
    <dbReference type="NCBI Taxonomy" id="210409"/>
    <lineage>
        <taxon>Eukaryota</taxon>
        <taxon>Metazoa</taxon>
        <taxon>Ecdysozoa</taxon>
        <taxon>Arthropoda</taxon>
        <taxon>Crustacea</taxon>
        <taxon>Multicrustacea</taxon>
        <taxon>Malacostraca</taxon>
        <taxon>Eumalacostraca</taxon>
        <taxon>Eucarida</taxon>
        <taxon>Decapoda</taxon>
        <taxon>Pleocyemata</taxon>
        <taxon>Brachyura</taxon>
        <taxon>Eubrachyura</taxon>
        <taxon>Portunoidea</taxon>
        <taxon>Portunidae</taxon>
        <taxon>Portuninae</taxon>
        <taxon>Portunus</taxon>
    </lineage>
</organism>
<proteinExistence type="predicted"/>
<gene>
    <name evidence="1" type="ORF">E2C01_100892</name>
</gene>
<keyword evidence="2" id="KW-1185">Reference proteome</keyword>
<accession>A0A5B7K837</accession>
<protein>
    <submittedName>
        <fullName evidence="1">Uncharacterized protein</fullName>
    </submittedName>
</protein>